<sequence length="90" mass="10340">MMARFVVDNAFRADDIDAQRAGIRRRDLAPTMTEAASRTALLREWEETADFSCPAEVRQVAPVLLLAWERVSIAVWREAPDRKSRPRLRS</sequence>
<name>A0ABW7L856_9BURK</name>
<organism evidence="1 2">
    <name type="scientific">Burkholderia semiarida</name>
    <dbReference type="NCBI Taxonomy" id="2843303"/>
    <lineage>
        <taxon>Bacteria</taxon>
        <taxon>Pseudomonadati</taxon>
        <taxon>Pseudomonadota</taxon>
        <taxon>Betaproteobacteria</taxon>
        <taxon>Burkholderiales</taxon>
        <taxon>Burkholderiaceae</taxon>
        <taxon>Burkholderia</taxon>
        <taxon>Burkholderia cepacia complex</taxon>
    </lineage>
</organism>
<evidence type="ECO:0000313" key="2">
    <source>
        <dbReference type="Proteomes" id="UP001609186"/>
    </source>
</evidence>
<gene>
    <name evidence="1" type="ORF">ACGTRS_23725</name>
</gene>
<keyword evidence="2" id="KW-1185">Reference proteome</keyword>
<dbReference type="EMBL" id="JBIMPM010000033">
    <property type="protein sequence ID" value="MFH5254247.1"/>
    <property type="molecule type" value="Genomic_DNA"/>
</dbReference>
<evidence type="ECO:0000313" key="1">
    <source>
        <dbReference type="EMBL" id="MFH5254247.1"/>
    </source>
</evidence>
<protein>
    <submittedName>
        <fullName evidence="1">Uncharacterized protein</fullName>
    </submittedName>
</protein>
<dbReference type="Proteomes" id="UP001609186">
    <property type="component" value="Unassembled WGS sequence"/>
</dbReference>
<dbReference type="RefSeq" id="WP_395130394.1">
    <property type="nucleotide sequence ID" value="NZ_JBIMPM010000033.1"/>
</dbReference>
<proteinExistence type="predicted"/>
<reference evidence="1 2" key="1">
    <citation type="submission" date="2024-10" db="EMBL/GenBank/DDBJ databases">
        <title>Burkholderia semiarida in Mexico.</title>
        <authorList>
            <person name="Estrada P."/>
        </authorList>
    </citation>
    <scope>NUCLEOTIDE SEQUENCE [LARGE SCALE GENOMIC DNA]</scope>
    <source>
        <strain evidence="1 2">CLM7-1</strain>
    </source>
</reference>
<comment type="caution">
    <text evidence="1">The sequence shown here is derived from an EMBL/GenBank/DDBJ whole genome shotgun (WGS) entry which is preliminary data.</text>
</comment>
<accession>A0ABW7L856</accession>